<feature type="transmembrane region" description="Helical" evidence="2">
    <location>
        <begin position="341"/>
        <end position="361"/>
    </location>
</feature>
<feature type="transmembrane region" description="Helical" evidence="2">
    <location>
        <begin position="12"/>
        <end position="36"/>
    </location>
</feature>
<feature type="transmembrane region" description="Helical" evidence="2">
    <location>
        <begin position="250"/>
        <end position="269"/>
    </location>
</feature>
<dbReference type="OrthoDB" id="9796461at2"/>
<evidence type="ECO:0000313" key="4">
    <source>
        <dbReference type="EMBL" id="BAK36997.1"/>
    </source>
</evidence>
<keyword evidence="2" id="KW-0472">Membrane</keyword>
<evidence type="ECO:0000313" key="5">
    <source>
        <dbReference type="Proteomes" id="UP000007947"/>
    </source>
</evidence>
<dbReference type="eggNOG" id="COG1835">
    <property type="taxonomic scope" value="Bacteria"/>
</dbReference>
<feature type="domain" description="Acyltransferase 3" evidence="3">
    <location>
        <begin position="7"/>
        <end position="354"/>
    </location>
</feature>
<feature type="transmembrane region" description="Helical" evidence="2">
    <location>
        <begin position="56"/>
        <end position="82"/>
    </location>
</feature>
<dbReference type="InterPro" id="IPR050879">
    <property type="entry name" value="Acyltransferase_3"/>
</dbReference>
<keyword evidence="4" id="KW-0808">Transferase</keyword>
<dbReference type="PANTHER" id="PTHR23028:SF131">
    <property type="entry name" value="BLR2367 PROTEIN"/>
    <property type="match status" value="1"/>
</dbReference>
<feature type="transmembrane region" description="Helical" evidence="2">
    <location>
        <begin position="317"/>
        <end position="335"/>
    </location>
</feature>
<dbReference type="EC" id="2.3.1.-" evidence="4"/>
<proteinExistence type="predicted"/>
<keyword evidence="4" id="KW-0012">Acyltransferase</keyword>
<dbReference type="HOGENOM" id="CLU_005679_2_4_11"/>
<keyword evidence="2" id="KW-1133">Transmembrane helix</keyword>
<dbReference type="Pfam" id="PF01757">
    <property type="entry name" value="Acyl_transf_3"/>
    <property type="match status" value="1"/>
</dbReference>
<keyword evidence="5" id="KW-1185">Reference proteome</keyword>
<sequence length="400" mass="44286">MQHRRYAALDGLRGFAALAVLFSHLVPLAPSLHVVTREEWHQPLSLPQDWLTYSPLHLWWLGTEAVYLFFVLSGFVLALPFVQAGSGGRTPEGYWRSYYPSRLLRLYLPIWASLLLALVLVQAISYPENLPPGLPYDADHHTLGAMLWHSLALFGTGSLNLPLWSLKWELWFSLLLPVYVAAARLIRRQIWTAVVLVACFGLIAFGLRSGLGVLQFMPVFMIGVVIAFRLDDVRGACGWLARRVPGAMPALLLIGVVLTTARWSVLGLTASEGPLLLVATVWSILGVTLIVVSALAWEPAAAVLSRRTARFLGARSYSLYLVHLPVVTVLAAAIGADRFWLLFPVCLAASFAATEVFYRLVERPAHHLARRVRSVLRPQPRPTDRTEVDSVPGPESPTQP</sequence>
<dbReference type="RefSeq" id="WP_013864839.1">
    <property type="nucleotide sequence ID" value="NC_015635.1"/>
</dbReference>
<gene>
    <name evidence="4" type="ordered locus">MLP_39830</name>
</gene>
<protein>
    <submittedName>
        <fullName evidence="4">Putative acetyltransferase</fullName>
        <ecNumber evidence="4">2.3.1.-</ecNumber>
    </submittedName>
</protein>
<feature type="transmembrane region" description="Helical" evidence="2">
    <location>
        <begin position="275"/>
        <end position="297"/>
    </location>
</feature>
<evidence type="ECO:0000256" key="2">
    <source>
        <dbReference type="SAM" id="Phobius"/>
    </source>
</evidence>
<dbReference type="KEGG" id="mph:MLP_39830"/>
<accession>F5XQX5</accession>
<dbReference type="AlphaFoldDB" id="F5XQX5"/>
<dbReference type="GO" id="GO:0000271">
    <property type="term" value="P:polysaccharide biosynthetic process"/>
    <property type="evidence" value="ECO:0007669"/>
    <property type="project" value="TreeGrafter"/>
</dbReference>
<dbReference type="STRING" id="1032480.MLP_39830"/>
<feature type="transmembrane region" description="Helical" evidence="2">
    <location>
        <begin position="190"/>
        <end position="207"/>
    </location>
</feature>
<dbReference type="GO" id="GO:0016020">
    <property type="term" value="C:membrane"/>
    <property type="evidence" value="ECO:0007669"/>
    <property type="project" value="TreeGrafter"/>
</dbReference>
<keyword evidence="2" id="KW-0812">Transmembrane</keyword>
<feature type="transmembrane region" description="Helical" evidence="2">
    <location>
        <begin position="103"/>
        <end position="126"/>
    </location>
</feature>
<dbReference type="GO" id="GO:0016747">
    <property type="term" value="F:acyltransferase activity, transferring groups other than amino-acyl groups"/>
    <property type="evidence" value="ECO:0007669"/>
    <property type="project" value="InterPro"/>
</dbReference>
<name>F5XQX5_MICPN</name>
<evidence type="ECO:0000259" key="3">
    <source>
        <dbReference type="Pfam" id="PF01757"/>
    </source>
</evidence>
<organism evidence="4 5">
    <name type="scientific">Microlunatus phosphovorus (strain ATCC 700054 / DSM 10555 / JCM 9379 / NBRC 101784 / NCIMB 13414 / VKM Ac-1990 / NM-1)</name>
    <dbReference type="NCBI Taxonomy" id="1032480"/>
    <lineage>
        <taxon>Bacteria</taxon>
        <taxon>Bacillati</taxon>
        <taxon>Actinomycetota</taxon>
        <taxon>Actinomycetes</taxon>
        <taxon>Propionibacteriales</taxon>
        <taxon>Propionibacteriaceae</taxon>
        <taxon>Microlunatus</taxon>
    </lineage>
</organism>
<dbReference type="EMBL" id="AP012204">
    <property type="protein sequence ID" value="BAK36997.1"/>
    <property type="molecule type" value="Genomic_DNA"/>
</dbReference>
<evidence type="ECO:0000256" key="1">
    <source>
        <dbReference type="SAM" id="MobiDB-lite"/>
    </source>
</evidence>
<dbReference type="Proteomes" id="UP000007947">
    <property type="component" value="Chromosome"/>
</dbReference>
<feature type="region of interest" description="Disordered" evidence="1">
    <location>
        <begin position="379"/>
        <end position="400"/>
    </location>
</feature>
<reference evidence="4 5" key="1">
    <citation type="submission" date="2011-05" db="EMBL/GenBank/DDBJ databases">
        <title>Whole genome sequence of Microlunatus phosphovorus NM-1.</title>
        <authorList>
            <person name="Hosoyama A."/>
            <person name="Sasaki K."/>
            <person name="Harada T."/>
            <person name="Igarashi R."/>
            <person name="Kawakoshi A."/>
            <person name="Sasagawa M."/>
            <person name="Fukada J."/>
            <person name="Nakamura S."/>
            <person name="Katano Y."/>
            <person name="Hanada S."/>
            <person name="Kamagata Y."/>
            <person name="Nakamura N."/>
            <person name="Yamazaki S."/>
            <person name="Fujita N."/>
        </authorList>
    </citation>
    <scope>NUCLEOTIDE SEQUENCE [LARGE SCALE GENOMIC DNA]</scope>
    <source>
        <strain evidence="5">ATCC 700054 / DSM 10555 / JCM 9379 / NBRC 101784 / NCIMB 13414 / VKM Ac-1990 / NM-1</strain>
    </source>
</reference>
<feature type="transmembrane region" description="Helical" evidence="2">
    <location>
        <begin position="213"/>
        <end position="230"/>
    </location>
</feature>
<dbReference type="PANTHER" id="PTHR23028">
    <property type="entry name" value="ACETYLTRANSFERASE"/>
    <property type="match status" value="1"/>
</dbReference>
<dbReference type="InterPro" id="IPR002656">
    <property type="entry name" value="Acyl_transf_3_dom"/>
</dbReference>